<reference evidence="3 4" key="1">
    <citation type="submission" date="2014-04" db="EMBL/GenBank/DDBJ databases">
        <title>Comparative Genomics of Cryptosporidium Species.</title>
        <authorList>
            <person name="Silva J.C."/>
            <person name="Su Q."/>
            <person name="Chalmers R."/>
            <person name="Chibucos M.C."/>
            <person name="Elwin K."/>
            <person name="Godinez A."/>
            <person name="Guo F."/>
            <person name="Huynh K."/>
            <person name="Orvis J."/>
            <person name="Ott S."/>
            <person name="Sadzewicz L."/>
            <person name="Sengamalay N."/>
            <person name="Shetty A."/>
            <person name="Sun M."/>
            <person name="Tallon L."/>
            <person name="Xiao L."/>
            <person name="Zhang H."/>
            <person name="Fraser C.M."/>
            <person name="Zhu G."/>
            <person name="Kissinger J."/>
            <person name="Widmer G."/>
        </authorList>
    </citation>
    <scope>NUCLEOTIDE SEQUENCE [LARGE SCALE GENOMIC DNA]</scope>
    <source>
        <strain evidence="3 4">UKMEL1</strain>
    </source>
</reference>
<feature type="compositionally biased region" description="Polar residues" evidence="1">
    <location>
        <begin position="264"/>
        <end position="283"/>
    </location>
</feature>
<evidence type="ECO:0000313" key="3">
    <source>
        <dbReference type="EMBL" id="POM82283.1"/>
    </source>
</evidence>
<evidence type="ECO:0000256" key="2">
    <source>
        <dbReference type="SAM" id="SignalP"/>
    </source>
</evidence>
<name>A0A2P4YWW4_9CRYT</name>
<feature type="chain" id="PRO_5015200005" description="Integral membrane protein" evidence="2">
    <location>
        <begin position="25"/>
        <end position="684"/>
    </location>
</feature>
<accession>A0A2P4YWW4</accession>
<feature type="compositionally biased region" description="Polar residues" evidence="1">
    <location>
        <begin position="564"/>
        <end position="592"/>
    </location>
</feature>
<organism evidence="3 4">
    <name type="scientific">Cryptosporidium meleagridis</name>
    <dbReference type="NCBI Taxonomy" id="93969"/>
    <lineage>
        <taxon>Eukaryota</taxon>
        <taxon>Sar</taxon>
        <taxon>Alveolata</taxon>
        <taxon>Apicomplexa</taxon>
        <taxon>Conoidasida</taxon>
        <taxon>Coccidia</taxon>
        <taxon>Eucoccidiorida</taxon>
        <taxon>Eimeriorina</taxon>
        <taxon>Cryptosporidiidae</taxon>
        <taxon>Cryptosporidium</taxon>
    </lineage>
</organism>
<feature type="compositionally biased region" description="Polar residues" evidence="1">
    <location>
        <begin position="420"/>
        <end position="437"/>
    </location>
</feature>
<dbReference type="VEuPathDB" id="CryptoDB:CmeUKMEL1_01620"/>
<feature type="compositionally biased region" description="Low complexity" evidence="1">
    <location>
        <begin position="648"/>
        <end position="662"/>
    </location>
</feature>
<feature type="region of interest" description="Disordered" evidence="1">
    <location>
        <begin position="62"/>
        <end position="105"/>
    </location>
</feature>
<feature type="compositionally biased region" description="Basic and acidic residues" evidence="1">
    <location>
        <begin position="67"/>
        <end position="76"/>
    </location>
</feature>
<keyword evidence="4" id="KW-1185">Reference proteome</keyword>
<feature type="region of interest" description="Disordered" evidence="1">
    <location>
        <begin position="264"/>
        <end position="295"/>
    </location>
</feature>
<sequence length="684" mass="75618">MKAYFNLAIWAFTIFCLFQKLNKCSDYILYCSSFSERYISPCHKTHSLLFTKAANNLEIQGDEYEGNSDRGRRDSESSISSADFSSSDSEFSGCDGSSSRSDESCFSVQLPKGVPIETRLRSYLALKLPDKFGQSSNPLKRTQSLGFINSKCYDNVFDSDSDDSVSSIFPTDGNIVYRLKSYLALKLPEKFDQPSDSQKGTRSLSSINLGCERYDTALTSDESFDSDSFNSDDSGDDDLARPRACNFHSLSNLCSDPLGATGSDIRTVNSKRGTGSQSHSESALSKPISQPDIRIEKPFHSKRHRTQKSAFFGLRQRVATLNPLFGDKIVSHNSPNPILKRSSMEQNDIGRDPDHCVTNRYSISNIRLATPTKTNNQRVVSKDVSRVTKSRSVSVQSPTFPKNTPERQKSVIPKSALESKLQNSSIQLHSAMPSTRSSSKRRAPLPPAHPPYSVSAEKKGSTKRQAPLPPAIPPYSVSAEKKSSTKRRAPPPPTDSPCIKVETKHHKKRRAPPPPNHPPYSVSAEKISSLKHQAPPSTTHPPCSVRERTRGYSKRRAPSPPLTQPYSLKHSLQPSSQKLTIQQPIQSSSQATKAIRKGLSTVKSCPRRRSSSSPPLIPSSSSASKQPLIRQRSSSLPPRPTQRHKQTPVKSTSESSQQSPSKQKPPRPPLPTIHSIHVHRMLNA</sequence>
<feature type="compositionally biased region" description="Low complexity" evidence="1">
    <location>
        <begin position="611"/>
        <end position="624"/>
    </location>
</feature>
<dbReference type="AlphaFoldDB" id="A0A2P4YWW4"/>
<comment type="caution">
    <text evidence="3">The sequence shown here is derived from an EMBL/GenBank/DDBJ whole genome shotgun (WGS) entry which is preliminary data.</text>
</comment>
<protein>
    <recommendedName>
        <fullName evidence="5">Integral membrane protein</fullName>
    </recommendedName>
</protein>
<proteinExistence type="predicted"/>
<gene>
    <name evidence="3" type="ORF">CmeUKMEL1_01620</name>
</gene>
<dbReference type="OrthoDB" id="344294at2759"/>
<feature type="signal peptide" evidence="2">
    <location>
        <begin position="1"/>
        <end position="24"/>
    </location>
</feature>
<feature type="region of interest" description="Disordered" evidence="1">
    <location>
        <begin position="372"/>
        <end position="684"/>
    </location>
</feature>
<dbReference type="Proteomes" id="UP000236928">
    <property type="component" value="Unassembled WGS sequence"/>
</dbReference>
<keyword evidence="2" id="KW-0732">Signal</keyword>
<evidence type="ECO:0000313" key="4">
    <source>
        <dbReference type="Proteomes" id="UP000236928"/>
    </source>
</evidence>
<evidence type="ECO:0008006" key="5">
    <source>
        <dbReference type="Google" id="ProtNLM"/>
    </source>
</evidence>
<feature type="compositionally biased region" description="Low complexity" evidence="1">
    <location>
        <begin position="77"/>
        <end position="105"/>
    </location>
</feature>
<dbReference type="EMBL" id="JIBK01000003">
    <property type="protein sequence ID" value="POM82283.1"/>
    <property type="molecule type" value="Genomic_DNA"/>
</dbReference>
<evidence type="ECO:0000256" key="1">
    <source>
        <dbReference type="SAM" id="MobiDB-lite"/>
    </source>
</evidence>